<proteinExistence type="predicted"/>
<dbReference type="OrthoDB" id="45742at2759"/>
<organism evidence="1 2">
    <name type="scientific">Fistulifera solaris</name>
    <name type="common">Oleaginous diatom</name>
    <dbReference type="NCBI Taxonomy" id="1519565"/>
    <lineage>
        <taxon>Eukaryota</taxon>
        <taxon>Sar</taxon>
        <taxon>Stramenopiles</taxon>
        <taxon>Ochrophyta</taxon>
        <taxon>Bacillariophyta</taxon>
        <taxon>Bacillariophyceae</taxon>
        <taxon>Bacillariophycidae</taxon>
        <taxon>Naviculales</taxon>
        <taxon>Naviculaceae</taxon>
        <taxon>Fistulifera</taxon>
    </lineage>
</organism>
<comment type="caution">
    <text evidence="1">The sequence shown here is derived from an EMBL/GenBank/DDBJ whole genome shotgun (WGS) entry which is preliminary data.</text>
</comment>
<protein>
    <submittedName>
        <fullName evidence="1">Uncharacterized protein</fullName>
    </submittedName>
</protein>
<dbReference type="InParanoid" id="A0A1Z5JTV7"/>
<dbReference type="AlphaFoldDB" id="A0A1Z5JTV7"/>
<keyword evidence="2" id="KW-1185">Reference proteome</keyword>
<accession>A0A1Z5JTV7</accession>
<dbReference type="EMBL" id="BDSP01000114">
    <property type="protein sequence ID" value="GAX17218.1"/>
    <property type="molecule type" value="Genomic_DNA"/>
</dbReference>
<name>A0A1Z5JTV7_FISSO</name>
<reference evidence="1 2" key="1">
    <citation type="journal article" date="2015" name="Plant Cell">
        <title>Oil accumulation by the oleaginous diatom Fistulifera solaris as revealed by the genome and transcriptome.</title>
        <authorList>
            <person name="Tanaka T."/>
            <person name="Maeda Y."/>
            <person name="Veluchamy A."/>
            <person name="Tanaka M."/>
            <person name="Abida H."/>
            <person name="Marechal E."/>
            <person name="Bowler C."/>
            <person name="Muto M."/>
            <person name="Sunaga Y."/>
            <person name="Tanaka M."/>
            <person name="Yoshino T."/>
            <person name="Taniguchi T."/>
            <person name="Fukuda Y."/>
            <person name="Nemoto M."/>
            <person name="Matsumoto M."/>
            <person name="Wong P.S."/>
            <person name="Aburatani S."/>
            <person name="Fujibuchi W."/>
        </authorList>
    </citation>
    <scope>NUCLEOTIDE SEQUENCE [LARGE SCALE GENOMIC DNA]</scope>
    <source>
        <strain evidence="1 2">JPCC DA0580</strain>
    </source>
</reference>
<evidence type="ECO:0000313" key="1">
    <source>
        <dbReference type="EMBL" id="GAX17218.1"/>
    </source>
</evidence>
<dbReference type="Proteomes" id="UP000198406">
    <property type="component" value="Unassembled WGS sequence"/>
</dbReference>
<evidence type="ECO:0000313" key="2">
    <source>
        <dbReference type="Proteomes" id="UP000198406"/>
    </source>
</evidence>
<sequence>MIASRVNAKSPFALARWLSSSSKNSNNTPPVLNVPPVYIHPLSQIVLLYFQNECHSWICAHNFDLSLTLHRDGTFVLRSGTADDAPRIWTYYDPMDKKHWLSYNNKDDIQHRFLLQDNLMPAWHGNRRKSLAERVQESVVALMESADQDLRKE</sequence>
<gene>
    <name evidence="1" type="ORF">FisN_10Lh071</name>
</gene>